<protein>
    <recommendedName>
        <fullName evidence="3">F-box domain-containing protein</fullName>
    </recommendedName>
</protein>
<dbReference type="HOGENOM" id="CLU_679965_0_0_1"/>
<dbReference type="EMBL" id="JEMT01029696">
    <property type="protein sequence ID" value="EXX51249.1"/>
    <property type="molecule type" value="Genomic_DNA"/>
</dbReference>
<accession>A0A015J8S2</accession>
<dbReference type="SMR" id="A0A015J8S2"/>
<evidence type="ECO:0000313" key="1">
    <source>
        <dbReference type="EMBL" id="EXX51249.1"/>
    </source>
</evidence>
<dbReference type="Proteomes" id="UP000022910">
    <property type="component" value="Unassembled WGS sequence"/>
</dbReference>
<comment type="caution">
    <text evidence="1">The sequence shown here is derived from an EMBL/GenBank/DDBJ whole genome shotgun (WGS) entry which is preliminary data.</text>
</comment>
<name>A0A015J8S2_RHIIW</name>
<gene>
    <name evidence="1" type="ORF">RirG_263510</name>
</gene>
<dbReference type="OrthoDB" id="2330282at2759"/>
<organism evidence="1 2">
    <name type="scientific">Rhizophagus irregularis (strain DAOM 197198w)</name>
    <name type="common">Glomus intraradices</name>
    <dbReference type="NCBI Taxonomy" id="1432141"/>
    <lineage>
        <taxon>Eukaryota</taxon>
        <taxon>Fungi</taxon>
        <taxon>Fungi incertae sedis</taxon>
        <taxon>Mucoromycota</taxon>
        <taxon>Glomeromycotina</taxon>
        <taxon>Glomeromycetes</taxon>
        <taxon>Glomerales</taxon>
        <taxon>Glomeraceae</taxon>
        <taxon>Rhizophagus</taxon>
    </lineage>
</organism>
<proteinExistence type="predicted"/>
<evidence type="ECO:0008006" key="3">
    <source>
        <dbReference type="Google" id="ProtNLM"/>
    </source>
</evidence>
<dbReference type="SUPFAM" id="SSF52047">
    <property type="entry name" value="RNI-like"/>
    <property type="match status" value="1"/>
</dbReference>
<keyword evidence="2" id="KW-1185">Reference proteome</keyword>
<sequence>MVPKLNYDCLQNVFEHLESSDQGTLFNCILVNRSWFKILIPYLWENPFSIVHRNGAANSKKLLKTIISMFPFDKWTEEKLNSFKYYKVTYHKYRKSIRDYLDYMEIFKSAEFHGFIDKCSRVTPWKYKNLKRYYDEEEKKWILKPNHEYDESSISSTLTNHIFNIIFRNCTKISQFSLFNISNMIIQNNSNSFKNLSNICYLEVGKPYYLGNIFRDCKKIKKIVIHLHGYDTQDRWFGSSLLINFLKDQKELKAIHFLDLSNWNIRNIRYYQLRPIPEELLIQIHSIEELGMNCFILPCRQLNTLSKLKHLEITLWKWKPETIAAFDNGLCPLLEVLKFQDDFPPLDVLAKFIGKTKGHLQCFYIKNPNQNHYDHTQLLLKSIAKSCPKLNSLSTIINITKDLSFLKTLLISCNELKNFTLMSIDFMSQSLLQEQLRMMDENWGVVHEKCQYKKCKNIDSIKFNKYQIELKNYLIDH</sequence>
<dbReference type="AlphaFoldDB" id="A0A015J8S2"/>
<evidence type="ECO:0000313" key="2">
    <source>
        <dbReference type="Proteomes" id="UP000022910"/>
    </source>
</evidence>
<reference evidence="1 2" key="1">
    <citation type="submission" date="2014-02" db="EMBL/GenBank/DDBJ databases">
        <title>Single nucleus genome sequencing reveals high similarity among nuclei of an endomycorrhizal fungus.</title>
        <authorList>
            <person name="Lin K."/>
            <person name="Geurts R."/>
            <person name="Zhang Z."/>
            <person name="Limpens E."/>
            <person name="Saunders D.G."/>
            <person name="Mu D."/>
            <person name="Pang E."/>
            <person name="Cao H."/>
            <person name="Cha H."/>
            <person name="Lin T."/>
            <person name="Zhou Q."/>
            <person name="Shang Y."/>
            <person name="Li Y."/>
            <person name="Ivanov S."/>
            <person name="Sharma T."/>
            <person name="Velzen R.V."/>
            <person name="Ruijter N.D."/>
            <person name="Aanen D.K."/>
            <person name="Win J."/>
            <person name="Kamoun S."/>
            <person name="Bisseling T."/>
            <person name="Huang S."/>
        </authorList>
    </citation>
    <scope>NUCLEOTIDE SEQUENCE [LARGE SCALE GENOMIC DNA]</scope>
    <source>
        <strain evidence="2">DAOM197198w</strain>
    </source>
</reference>